<dbReference type="VEuPathDB" id="VectorBase:ACUA025948"/>
<sequence>MWIYLLLLVVTAAVWYVRRKYSFWADRNVPYVQPRFPFGNIQGIGRRMHSSQLMTKFYNELKTSGRSFGGIYFFTNPVALALDLDFVKNVLVRDFAHFHDRGVYYNEKDDPISGHLFNIEGSKWTNLRKKLIPTFSSGKMKMMCPTIVSVGGRFRECLERCIEGDGVVEMKELLARFTTDVIGTCAFGIDCNSLNDPNAEFLRMGRKVFEVPRGRILKFFFMATFKDFSRRIHIKGTSEDVSEFFFKVVRETIEYREKNNIQRNDFMNLLMQLKNSGQLDDSGEAVGKLSLNEVVAQAFVFFLGGFETSSTTMSYCLYELALNEQIQQLARQCVLDAVKKHGGLSYEALMDMPYIDQCINESLRKYPPGANLIRQVNQDYRAPGTDVTFPKGMNVMIPVYAIHHDPEHYPDPERYDPDRFAPEATEARKPYSFIPFGEGPRICIAARFGMLEARIGLSVLLMNFSFSRCAKTNVPLVISSRHAVLTPEGGLWLKTLGVPSIPCRFPLGNIQHTSHLMLELYRELKGKHPFGGLFQFTEPIAMITDPEMVNNVLVRDFRHFYDRGGYNAGEYEPLSSHMLNSEGEQWSTARHTASPIFSTGRLKAFFPVMMQMIERFRECLDAKIAKEGTGVELQGMLGRINTDIAMRFVLGIEGNNLTTAEGGIHEALKNGAFLLPNMWKLFLMTCYRSIARKLRLKTLSPGLTEKITRAVQESIEQRREHFCASRRTNLLDQLLGKPGLTLEQITAQVFLFVGAYEATTIITEHCLYELAQRPEVQERARACVLQALEKHGELTYEMLGDMPYIDQCLNETLRKYPPAINGVRVVTEDYPIPDASGIVLPKGLNILVPVYAIHYDPEYYPEPERFDPDRFSPEACTQRTPYTFLPFGLGPKSCIGYRQAKIQLRAIMAVMLSNYEFTPCPESTPVGRSKDHAVLKLKGDLRLNVKRIHKTNDS</sequence>
<dbReference type="InterPro" id="IPR050476">
    <property type="entry name" value="Insect_CytP450_Detox"/>
</dbReference>
<dbReference type="GO" id="GO:0005506">
    <property type="term" value="F:iron ion binding"/>
    <property type="evidence" value="ECO:0007669"/>
    <property type="project" value="InterPro"/>
</dbReference>
<keyword evidence="7" id="KW-0256">Endoplasmic reticulum</keyword>
<dbReference type="InterPro" id="IPR036396">
    <property type="entry name" value="Cyt_P450_sf"/>
</dbReference>
<feature type="binding site" description="axial binding residue" evidence="13">
    <location>
        <position position="443"/>
    </location>
    <ligand>
        <name>heme</name>
        <dbReference type="ChEBI" id="CHEBI:30413"/>
    </ligand>
    <ligandPart>
        <name>Fe</name>
        <dbReference type="ChEBI" id="CHEBI:18248"/>
    </ligandPart>
</feature>
<organism evidence="14 15">
    <name type="scientific">Anopheles culicifacies</name>
    <dbReference type="NCBI Taxonomy" id="139723"/>
    <lineage>
        <taxon>Eukaryota</taxon>
        <taxon>Metazoa</taxon>
        <taxon>Ecdysozoa</taxon>
        <taxon>Arthropoda</taxon>
        <taxon>Hexapoda</taxon>
        <taxon>Insecta</taxon>
        <taxon>Pterygota</taxon>
        <taxon>Neoptera</taxon>
        <taxon>Endopterygota</taxon>
        <taxon>Diptera</taxon>
        <taxon>Nematocera</taxon>
        <taxon>Culicoidea</taxon>
        <taxon>Culicidae</taxon>
        <taxon>Anophelinae</taxon>
        <taxon>Anopheles</taxon>
        <taxon>culicifacies species complex</taxon>
    </lineage>
</organism>
<dbReference type="Pfam" id="PF00067">
    <property type="entry name" value="p450"/>
    <property type="match status" value="2"/>
</dbReference>
<evidence type="ECO:0000256" key="5">
    <source>
        <dbReference type="ARBA" id="ARBA00022617"/>
    </source>
</evidence>
<dbReference type="GO" id="GO:0016705">
    <property type="term" value="F:oxidoreductase activity, acting on paired donors, with incorporation or reduction of molecular oxygen"/>
    <property type="evidence" value="ECO:0007669"/>
    <property type="project" value="InterPro"/>
</dbReference>
<dbReference type="GO" id="GO:0005789">
    <property type="term" value="C:endoplasmic reticulum membrane"/>
    <property type="evidence" value="ECO:0007669"/>
    <property type="project" value="UniProtKB-SubCell"/>
</dbReference>
<keyword evidence="12" id="KW-0472">Membrane</keyword>
<dbReference type="FunFam" id="1.10.630.10:FF:000042">
    <property type="entry name" value="Cytochrome P450"/>
    <property type="match status" value="1"/>
</dbReference>
<evidence type="ECO:0000256" key="13">
    <source>
        <dbReference type="PIRSR" id="PIRSR602402-1"/>
    </source>
</evidence>
<evidence type="ECO:0000256" key="9">
    <source>
        <dbReference type="ARBA" id="ARBA00023002"/>
    </source>
</evidence>
<dbReference type="Gene3D" id="1.10.630.10">
    <property type="entry name" value="Cytochrome P450"/>
    <property type="match status" value="2"/>
</dbReference>
<dbReference type="PANTHER" id="PTHR24292:SF103">
    <property type="entry name" value="CYTOCHROME P450 6BS1"/>
    <property type="match status" value="1"/>
</dbReference>
<evidence type="ECO:0000256" key="2">
    <source>
        <dbReference type="ARBA" id="ARBA00004174"/>
    </source>
</evidence>
<accession>A0A182MTK2</accession>
<dbReference type="PROSITE" id="PS00086">
    <property type="entry name" value="CYTOCHROME_P450"/>
    <property type="match status" value="2"/>
</dbReference>
<reference evidence="14" key="2">
    <citation type="submission" date="2020-05" db="UniProtKB">
        <authorList>
            <consortium name="EnsemblMetazoa"/>
        </authorList>
    </citation>
    <scope>IDENTIFICATION</scope>
    <source>
        <strain evidence="14">A-37</strain>
    </source>
</reference>
<evidence type="ECO:0000256" key="6">
    <source>
        <dbReference type="ARBA" id="ARBA00022723"/>
    </source>
</evidence>
<keyword evidence="8" id="KW-0492">Microsome</keyword>
<dbReference type="EnsemblMetazoa" id="ACUA025948-RA">
    <property type="protein sequence ID" value="ACUA025948-PA"/>
    <property type="gene ID" value="ACUA025948"/>
</dbReference>
<comment type="subcellular location">
    <subcellularLocation>
        <location evidence="3">Endoplasmic reticulum membrane</location>
        <topology evidence="3">Peripheral membrane protein</topology>
    </subcellularLocation>
    <subcellularLocation>
        <location evidence="2">Microsome membrane</location>
        <topology evidence="2">Peripheral membrane protein</topology>
    </subcellularLocation>
</comment>
<evidence type="ECO:0000256" key="8">
    <source>
        <dbReference type="ARBA" id="ARBA00022848"/>
    </source>
</evidence>
<dbReference type="PRINTS" id="PR00385">
    <property type="entry name" value="P450"/>
</dbReference>
<dbReference type="EMBL" id="AXCM01007669">
    <property type="status" value="NOT_ANNOTATED_CDS"/>
    <property type="molecule type" value="Genomic_DNA"/>
</dbReference>
<keyword evidence="10 13" id="KW-0408">Iron</keyword>
<dbReference type="Proteomes" id="UP000075883">
    <property type="component" value="Unassembled WGS sequence"/>
</dbReference>
<dbReference type="AlphaFoldDB" id="A0A182MTK2"/>
<dbReference type="PANTHER" id="PTHR24292">
    <property type="entry name" value="CYTOCHROME P450"/>
    <property type="match status" value="1"/>
</dbReference>
<keyword evidence="9" id="KW-0560">Oxidoreductase</keyword>
<evidence type="ECO:0000256" key="4">
    <source>
        <dbReference type="ARBA" id="ARBA00010617"/>
    </source>
</evidence>
<evidence type="ECO:0000313" key="15">
    <source>
        <dbReference type="Proteomes" id="UP000075883"/>
    </source>
</evidence>
<dbReference type="InterPro" id="IPR002402">
    <property type="entry name" value="Cyt_P450_E_grp-II"/>
</dbReference>
<dbReference type="InterPro" id="IPR001128">
    <property type="entry name" value="Cyt_P450"/>
</dbReference>
<name>A0A182MTK2_9DIPT</name>
<evidence type="ECO:0000256" key="10">
    <source>
        <dbReference type="ARBA" id="ARBA00023004"/>
    </source>
</evidence>
<evidence type="ECO:0000256" key="11">
    <source>
        <dbReference type="ARBA" id="ARBA00023033"/>
    </source>
</evidence>
<keyword evidence="15" id="KW-1185">Reference proteome</keyword>
<keyword evidence="11" id="KW-0503">Monooxygenase</keyword>
<evidence type="ECO:0000256" key="12">
    <source>
        <dbReference type="ARBA" id="ARBA00023136"/>
    </source>
</evidence>
<keyword evidence="6 13" id="KW-0479">Metal-binding</keyword>
<dbReference type="GO" id="GO:0004497">
    <property type="term" value="F:monooxygenase activity"/>
    <property type="evidence" value="ECO:0007669"/>
    <property type="project" value="UniProtKB-KW"/>
</dbReference>
<protein>
    <submittedName>
        <fullName evidence="14">Uncharacterized protein</fullName>
    </submittedName>
</protein>
<evidence type="ECO:0000256" key="1">
    <source>
        <dbReference type="ARBA" id="ARBA00001971"/>
    </source>
</evidence>
<dbReference type="GO" id="GO:0020037">
    <property type="term" value="F:heme binding"/>
    <property type="evidence" value="ECO:0007669"/>
    <property type="project" value="InterPro"/>
</dbReference>
<dbReference type="CDD" id="cd11056">
    <property type="entry name" value="CYP6-like"/>
    <property type="match status" value="2"/>
</dbReference>
<comment type="similarity">
    <text evidence="4">Belongs to the cytochrome P450 family.</text>
</comment>
<keyword evidence="5 13" id="KW-0349">Heme</keyword>
<proteinExistence type="inferred from homology"/>
<dbReference type="PRINTS" id="PR00464">
    <property type="entry name" value="EP450II"/>
</dbReference>
<dbReference type="SUPFAM" id="SSF48264">
    <property type="entry name" value="Cytochrome P450"/>
    <property type="match status" value="2"/>
</dbReference>
<comment type="cofactor">
    <cofactor evidence="1 13">
        <name>heme</name>
        <dbReference type="ChEBI" id="CHEBI:30413"/>
    </cofactor>
</comment>
<dbReference type="FunFam" id="1.10.630.10:FF:000182">
    <property type="entry name" value="Cytochrome P450 3A4"/>
    <property type="match status" value="1"/>
</dbReference>
<dbReference type="STRING" id="139723.A0A182MTK2"/>
<dbReference type="InterPro" id="IPR017972">
    <property type="entry name" value="Cyt_P450_CS"/>
</dbReference>
<reference evidence="15" key="1">
    <citation type="submission" date="2013-09" db="EMBL/GenBank/DDBJ databases">
        <title>The Genome Sequence of Anopheles culicifacies species A.</title>
        <authorList>
            <consortium name="The Broad Institute Genomics Platform"/>
            <person name="Neafsey D.E."/>
            <person name="Besansky N."/>
            <person name="Howell P."/>
            <person name="Walton C."/>
            <person name="Young S.K."/>
            <person name="Zeng Q."/>
            <person name="Gargeya S."/>
            <person name="Fitzgerald M."/>
            <person name="Haas B."/>
            <person name="Abouelleil A."/>
            <person name="Allen A.W."/>
            <person name="Alvarado L."/>
            <person name="Arachchi H.M."/>
            <person name="Berlin A.M."/>
            <person name="Chapman S.B."/>
            <person name="Gainer-Dewar J."/>
            <person name="Goldberg J."/>
            <person name="Griggs A."/>
            <person name="Gujja S."/>
            <person name="Hansen M."/>
            <person name="Howarth C."/>
            <person name="Imamovic A."/>
            <person name="Ireland A."/>
            <person name="Larimer J."/>
            <person name="McCowan C."/>
            <person name="Murphy C."/>
            <person name="Pearson M."/>
            <person name="Poon T.W."/>
            <person name="Priest M."/>
            <person name="Roberts A."/>
            <person name="Saif S."/>
            <person name="Shea T."/>
            <person name="Sisk P."/>
            <person name="Sykes S."/>
            <person name="Wortman J."/>
            <person name="Nusbaum C."/>
            <person name="Birren B."/>
        </authorList>
    </citation>
    <scope>NUCLEOTIDE SEQUENCE [LARGE SCALE GENOMIC DNA]</scope>
    <source>
        <strain evidence="15">A-37</strain>
    </source>
</reference>
<evidence type="ECO:0000313" key="14">
    <source>
        <dbReference type="EnsemblMetazoa" id="ACUA025948-PA"/>
    </source>
</evidence>
<evidence type="ECO:0000256" key="7">
    <source>
        <dbReference type="ARBA" id="ARBA00022824"/>
    </source>
</evidence>
<evidence type="ECO:0000256" key="3">
    <source>
        <dbReference type="ARBA" id="ARBA00004406"/>
    </source>
</evidence>